<name>A0A2K9PPT1_9FLAO</name>
<keyword evidence="2" id="KW-1185">Reference proteome</keyword>
<sequence>MKKKGRHVWLLTTWNKSTQQNIKIVDNIKVITPNLYKVRVNHILYIQSCVEKNYTCVVLKDKRQFYYSGSMNKFHKETRLELLTVNKKTKVCVKYFKQSLGVQYLFSKYLDVPIYVSKPFRENVKKN</sequence>
<dbReference type="KEGG" id="fek:C1H87_10375"/>
<organism evidence="1 2">
    <name type="scientific">Flavivirga eckloniae</name>
    <dbReference type="NCBI Taxonomy" id="1803846"/>
    <lineage>
        <taxon>Bacteria</taxon>
        <taxon>Pseudomonadati</taxon>
        <taxon>Bacteroidota</taxon>
        <taxon>Flavobacteriia</taxon>
        <taxon>Flavobacteriales</taxon>
        <taxon>Flavobacteriaceae</taxon>
        <taxon>Flavivirga</taxon>
    </lineage>
</organism>
<accession>A0A2K9PPT1</accession>
<dbReference type="Proteomes" id="UP000235826">
    <property type="component" value="Chromosome"/>
</dbReference>
<protein>
    <submittedName>
        <fullName evidence="1">Uncharacterized protein</fullName>
    </submittedName>
</protein>
<proteinExistence type="predicted"/>
<gene>
    <name evidence="1" type="ORF">C1H87_10375</name>
</gene>
<reference evidence="1 2" key="1">
    <citation type="submission" date="2018-01" db="EMBL/GenBank/DDBJ databases">
        <title>Complete genome sequence of Flavivirga eckloniae ECD14 isolated from seaweed Ecklonia cava.</title>
        <authorList>
            <person name="Lee J.H."/>
            <person name="Baik K.S."/>
            <person name="Seong C.N."/>
        </authorList>
    </citation>
    <scope>NUCLEOTIDE SEQUENCE [LARGE SCALE GENOMIC DNA]</scope>
    <source>
        <strain evidence="1 2">ECD14</strain>
    </source>
</reference>
<evidence type="ECO:0000313" key="1">
    <source>
        <dbReference type="EMBL" id="AUP79083.1"/>
    </source>
</evidence>
<evidence type="ECO:0000313" key="2">
    <source>
        <dbReference type="Proteomes" id="UP000235826"/>
    </source>
</evidence>
<dbReference type="AlphaFoldDB" id="A0A2K9PPT1"/>
<dbReference type="EMBL" id="CP025791">
    <property type="protein sequence ID" value="AUP79083.1"/>
    <property type="molecule type" value="Genomic_DNA"/>
</dbReference>